<evidence type="ECO:0000256" key="1">
    <source>
        <dbReference type="SAM" id="Phobius"/>
    </source>
</evidence>
<dbReference type="AlphaFoldDB" id="A0AAD6VBB4"/>
<keyword evidence="1" id="KW-0812">Transmembrane</keyword>
<feature type="transmembrane region" description="Helical" evidence="1">
    <location>
        <begin position="531"/>
        <end position="553"/>
    </location>
</feature>
<keyword evidence="1" id="KW-1133">Transmembrane helix</keyword>
<feature type="transmembrane region" description="Helical" evidence="1">
    <location>
        <begin position="408"/>
        <end position="429"/>
    </location>
</feature>
<protein>
    <submittedName>
        <fullName evidence="2">Uncharacterized protein</fullName>
    </submittedName>
</protein>
<proteinExistence type="predicted"/>
<dbReference type="EMBL" id="JARJCW010000046">
    <property type="protein sequence ID" value="KAJ7204828.1"/>
    <property type="molecule type" value="Genomic_DNA"/>
</dbReference>
<gene>
    <name evidence="2" type="ORF">GGX14DRAFT_569409</name>
</gene>
<keyword evidence="3" id="KW-1185">Reference proteome</keyword>
<feature type="transmembrane region" description="Helical" evidence="1">
    <location>
        <begin position="63"/>
        <end position="84"/>
    </location>
</feature>
<name>A0AAD6VBB4_9AGAR</name>
<dbReference type="Proteomes" id="UP001219525">
    <property type="component" value="Unassembled WGS sequence"/>
</dbReference>
<evidence type="ECO:0000313" key="3">
    <source>
        <dbReference type="Proteomes" id="UP001219525"/>
    </source>
</evidence>
<evidence type="ECO:0000313" key="2">
    <source>
        <dbReference type="EMBL" id="KAJ7204828.1"/>
    </source>
</evidence>
<sequence>MPGTQTYFAALVYFTQILSMRQSLWRFQSLTATHDISAAWGGIVAAVLRVWKQRTVQSSIMGVLTVFFYLGNMWVLHITTPALFSVQTFNSTLNTSTPTLGFPEMNLTAYNLSSLEDRLYAWPMNPLRSNISAYAQASLAVLPYIVSSETTVGLYNGTLYETSTDSPPFANLTVRGVGFNVSCGMVEGPSVGSSNVAEVQRRDELIYASGSAEMPVEAVSSLQFYFTVPVVDSGRHRNATIVRCIVNAVNQTVVVDSESTKVVSVDPSIVKTASDFLVANDLVAPNIHNLSDPLSTPGLGLVDLWGTLYASAPEVTISPGPGSTSLMSTADITLNQLLGLGTPTSQILLHDLENTLSRIVGGMLWTLAFMPPTGAQPEPEGYQGAFSIQQQESQGLASQRIVQAQLNLSVFAISVGLAASLALFLFSLYSLNDKPASLGGTGLLHAIWLYRRHPQLHDVIFQVETPAEPALRPMGMGVRATLGSSEPLTYCSAQTSNGSELQHRGSHGSDRDYTGTTLIAKSLASSPTLHTISMILHLTLIPIHLLLLVAWQLHLEHSFIVPATDQATVSLVISVVSQTIGTARTTFPSRTIPLNSYTQIYSAVLTLSATHDNGTAWAGIASAFLCVWKQLRIPASVMGTLGVFLYLSGILGLHVTTPALVSIESFNLSRAISIPTLGFPFVNLTAYNLTNVDDRSNALEDLSLYFVVTEDILPYVVNQTNIGVRGGTIYDVPNIDVTVGNIAVLAKGFNVTCGESTPAFNTSDLYSNLWQMDPGPILSVSSSSWNGISFVNHFETQIVDSSGSEGSPFTLNSTIQFHTLSCSLSLINQTVILDAGSTRILSVGPDLFNNFSAWPTDWSQPQLIQNVSDPVSTPDIILVDLWPMLYKNAIIGDDLLNQQLSAITGSPTPTKIYLHDFENALANVLATLFWTVGTKPPIYGYIGNVSAGLTPGEGILEETFKQLRINLSGIAISVGLVASLLLCILSVCLVPPSRDLRHWSAIDGAGFLQAIWLYQHHPQLDTLLHQVDDPTEENLRRAGMVRVRLADAVMLDGTDSSDEEQFKFEFK</sequence>
<feature type="transmembrane region" description="Helical" evidence="1">
    <location>
        <begin position="967"/>
        <end position="990"/>
    </location>
</feature>
<accession>A0AAD6VBB4</accession>
<keyword evidence="1" id="KW-0472">Membrane</keyword>
<reference evidence="2" key="1">
    <citation type="submission" date="2023-03" db="EMBL/GenBank/DDBJ databases">
        <title>Massive genome expansion in bonnet fungi (Mycena s.s.) driven by repeated elements and novel gene families across ecological guilds.</title>
        <authorList>
            <consortium name="Lawrence Berkeley National Laboratory"/>
            <person name="Harder C.B."/>
            <person name="Miyauchi S."/>
            <person name="Viragh M."/>
            <person name="Kuo A."/>
            <person name="Thoen E."/>
            <person name="Andreopoulos B."/>
            <person name="Lu D."/>
            <person name="Skrede I."/>
            <person name="Drula E."/>
            <person name="Henrissat B."/>
            <person name="Morin E."/>
            <person name="Kohler A."/>
            <person name="Barry K."/>
            <person name="LaButti K."/>
            <person name="Morin E."/>
            <person name="Salamov A."/>
            <person name="Lipzen A."/>
            <person name="Mereny Z."/>
            <person name="Hegedus B."/>
            <person name="Baldrian P."/>
            <person name="Stursova M."/>
            <person name="Weitz H."/>
            <person name="Taylor A."/>
            <person name="Grigoriev I.V."/>
            <person name="Nagy L.G."/>
            <person name="Martin F."/>
            <person name="Kauserud H."/>
        </authorList>
    </citation>
    <scope>NUCLEOTIDE SEQUENCE</scope>
    <source>
        <strain evidence="2">9144</strain>
    </source>
</reference>
<organism evidence="2 3">
    <name type="scientific">Mycena pura</name>
    <dbReference type="NCBI Taxonomy" id="153505"/>
    <lineage>
        <taxon>Eukaryota</taxon>
        <taxon>Fungi</taxon>
        <taxon>Dikarya</taxon>
        <taxon>Basidiomycota</taxon>
        <taxon>Agaricomycotina</taxon>
        <taxon>Agaricomycetes</taxon>
        <taxon>Agaricomycetidae</taxon>
        <taxon>Agaricales</taxon>
        <taxon>Marasmiineae</taxon>
        <taxon>Mycenaceae</taxon>
        <taxon>Mycena</taxon>
    </lineage>
</organism>
<comment type="caution">
    <text evidence="2">The sequence shown here is derived from an EMBL/GenBank/DDBJ whole genome shotgun (WGS) entry which is preliminary data.</text>
</comment>